<dbReference type="SUPFAM" id="SSF51735">
    <property type="entry name" value="NAD(P)-binding Rossmann-fold domains"/>
    <property type="match status" value="1"/>
</dbReference>
<dbReference type="Pfam" id="PF00107">
    <property type="entry name" value="ADH_zinc_N"/>
    <property type="match status" value="1"/>
</dbReference>
<dbReference type="InterPro" id="IPR047122">
    <property type="entry name" value="Trans-enoyl_RdTase-like"/>
</dbReference>
<dbReference type="PANTHER" id="PTHR45348:SF2">
    <property type="entry name" value="ZINC-TYPE ALCOHOL DEHYDROGENASE-LIKE PROTEIN C2E1P3.01"/>
    <property type="match status" value="1"/>
</dbReference>
<dbReference type="InterPro" id="IPR036291">
    <property type="entry name" value="NAD(P)-bd_dom_sf"/>
</dbReference>
<dbReference type="EMBL" id="JASUXU010000093">
    <property type="protein sequence ID" value="KAK0307711.1"/>
    <property type="molecule type" value="Genomic_DNA"/>
</dbReference>
<accession>A0AAN6J100</accession>
<reference evidence="6" key="2">
    <citation type="submission" date="2023-06" db="EMBL/GenBank/DDBJ databases">
        <title>Black Yeasts Isolated from many extreme environments.</title>
        <authorList>
            <person name="Coleine C."/>
            <person name="Stajich J.E."/>
            <person name="Selbmann L."/>
        </authorList>
    </citation>
    <scope>NUCLEOTIDE SEQUENCE</scope>
    <source>
        <strain evidence="6">CCFEE 5200</strain>
    </source>
</reference>
<dbReference type="InterPro" id="IPR011032">
    <property type="entry name" value="GroES-like_sf"/>
</dbReference>
<comment type="subunit">
    <text evidence="2">Monomer.</text>
</comment>
<dbReference type="SUPFAM" id="SSF50129">
    <property type="entry name" value="GroES-like"/>
    <property type="match status" value="1"/>
</dbReference>
<dbReference type="SMART" id="SM00829">
    <property type="entry name" value="PKS_ER"/>
    <property type="match status" value="1"/>
</dbReference>
<comment type="similarity">
    <text evidence="1">Belongs to the zinc-containing alcohol dehydrogenase family.</text>
</comment>
<dbReference type="CDD" id="cd08249">
    <property type="entry name" value="enoyl_reductase_like"/>
    <property type="match status" value="1"/>
</dbReference>
<sequence>MPTNQAAWFHSNGGPFTVGEAPMPQLARDEVLIRSHAIAFNPADVAVWKSGLFTTSLPATVGCDVAGIIAAVGQSALKFKVGDRVLGVPNWSAEDRINKGSGQLYCAAFEGLTAKLPENVEFTDGCVLPLALCTAASSLFQKDNLGLPLPGLYLNSSKTETKVLLVWGGSSSVGSCAIQMARASGLTVATTCSARNFEYCRDLGAAYVFDYTSSTVVEDIVKHLEGQESAGVFTAIISAESITKSAEIAHRLHGNKHVATVIPPMGSSQVPSRLPEDVQISFFCHIHETRLLIILRLAGWSTHIKDDEVGPPLFGWIPEALTKGVLRCKPNPEVVGQGLEAVQQAVERMEKGVSATKLIVEIP</sequence>
<comment type="caution">
    <text evidence="5">The sequence shown here is derived from an EMBL/GenBank/DDBJ whole genome shotgun (WGS) entry which is preliminary data.</text>
</comment>
<name>A0AAN6J100_9PEZI</name>
<evidence type="ECO:0000256" key="3">
    <source>
        <dbReference type="ARBA" id="ARBA00023002"/>
    </source>
</evidence>
<dbReference type="InterPro" id="IPR020843">
    <property type="entry name" value="ER"/>
</dbReference>
<evidence type="ECO:0000256" key="2">
    <source>
        <dbReference type="ARBA" id="ARBA00011245"/>
    </source>
</evidence>
<evidence type="ECO:0000313" key="6">
    <source>
        <dbReference type="EMBL" id="KAK0965704.1"/>
    </source>
</evidence>
<keyword evidence="3" id="KW-0560">Oxidoreductase</keyword>
<evidence type="ECO:0000313" key="8">
    <source>
        <dbReference type="Proteomes" id="UP001175353"/>
    </source>
</evidence>
<dbReference type="InterPro" id="IPR013149">
    <property type="entry name" value="ADH-like_C"/>
</dbReference>
<organism evidence="5 7">
    <name type="scientific">Friedmanniomyces endolithicus</name>
    <dbReference type="NCBI Taxonomy" id="329885"/>
    <lineage>
        <taxon>Eukaryota</taxon>
        <taxon>Fungi</taxon>
        <taxon>Dikarya</taxon>
        <taxon>Ascomycota</taxon>
        <taxon>Pezizomycotina</taxon>
        <taxon>Dothideomycetes</taxon>
        <taxon>Dothideomycetidae</taxon>
        <taxon>Mycosphaerellales</taxon>
        <taxon>Teratosphaeriaceae</taxon>
        <taxon>Friedmanniomyces</taxon>
    </lineage>
</organism>
<dbReference type="AlphaFoldDB" id="A0AAN6J100"/>
<dbReference type="GO" id="GO:0016651">
    <property type="term" value="F:oxidoreductase activity, acting on NAD(P)H"/>
    <property type="evidence" value="ECO:0007669"/>
    <property type="project" value="InterPro"/>
</dbReference>
<dbReference type="Proteomes" id="UP001175353">
    <property type="component" value="Unassembled WGS sequence"/>
</dbReference>
<dbReference type="Gene3D" id="3.40.50.720">
    <property type="entry name" value="NAD(P)-binding Rossmann-like Domain"/>
    <property type="match status" value="1"/>
</dbReference>
<gene>
    <name evidence="5" type="ORF">LTR82_015851</name>
    <name evidence="6" type="ORF">LTR91_017888</name>
</gene>
<dbReference type="InterPro" id="IPR013154">
    <property type="entry name" value="ADH-like_N"/>
</dbReference>
<evidence type="ECO:0000313" key="7">
    <source>
        <dbReference type="Proteomes" id="UP001168146"/>
    </source>
</evidence>
<dbReference type="Gene3D" id="3.90.180.10">
    <property type="entry name" value="Medium-chain alcohol dehydrogenases, catalytic domain"/>
    <property type="match status" value="1"/>
</dbReference>
<dbReference type="EMBL" id="JAUJLE010000240">
    <property type="protein sequence ID" value="KAK0965704.1"/>
    <property type="molecule type" value="Genomic_DNA"/>
</dbReference>
<dbReference type="PANTHER" id="PTHR45348">
    <property type="entry name" value="HYPOTHETICAL OXIDOREDUCTASE (EUROFUNG)"/>
    <property type="match status" value="1"/>
</dbReference>
<evidence type="ECO:0000256" key="1">
    <source>
        <dbReference type="ARBA" id="ARBA00008072"/>
    </source>
</evidence>
<evidence type="ECO:0000259" key="4">
    <source>
        <dbReference type="SMART" id="SM00829"/>
    </source>
</evidence>
<evidence type="ECO:0000313" key="5">
    <source>
        <dbReference type="EMBL" id="KAK0307711.1"/>
    </source>
</evidence>
<proteinExistence type="inferred from homology"/>
<dbReference type="Pfam" id="PF08240">
    <property type="entry name" value="ADH_N"/>
    <property type="match status" value="1"/>
</dbReference>
<feature type="domain" description="Enoyl reductase (ER)" evidence="4">
    <location>
        <begin position="13"/>
        <end position="360"/>
    </location>
</feature>
<reference evidence="5" key="1">
    <citation type="submission" date="2021-12" db="EMBL/GenBank/DDBJ databases">
        <title>Black yeast isolated from Biological Soil Crust.</title>
        <authorList>
            <person name="Kurbessoian T."/>
        </authorList>
    </citation>
    <scope>NUCLEOTIDE SEQUENCE</scope>
    <source>
        <strain evidence="5">CCFEE 5208</strain>
    </source>
</reference>
<dbReference type="Proteomes" id="UP001168146">
    <property type="component" value="Unassembled WGS sequence"/>
</dbReference>
<keyword evidence="8" id="KW-1185">Reference proteome</keyword>
<protein>
    <recommendedName>
        <fullName evidence="4">Enoyl reductase (ER) domain-containing protein</fullName>
    </recommendedName>
</protein>